<accession>A0A1A8YPN8</accession>
<gene>
    <name evidence="2" type="ORF">POVWA1_017590</name>
    <name evidence="3" type="ORF">POVWA2_017470</name>
</gene>
<protein>
    <submittedName>
        <fullName evidence="2">Uncharacterized protein</fullName>
    </submittedName>
</protein>
<evidence type="ECO:0000256" key="1">
    <source>
        <dbReference type="SAM" id="Phobius"/>
    </source>
</evidence>
<name>A0A1A8YPN8_PLAOA</name>
<keyword evidence="1" id="KW-0472">Membrane</keyword>
<organism evidence="2 5">
    <name type="scientific">Plasmodium ovale wallikeri</name>
    <dbReference type="NCBI Taxonomy" id="864142"/>
    <lineage>
        <taxon>Eukaryota</taxon>
        <taxon>Sar</taxon>
        <taxon>Alveolata</taxon>
        <taxon>Apicomplexa</taxon>
        <taxon>Aconoidasida</taxon>
        <taxon>Haemosporida</taxon>
        <taxon>Plasmodiidae</taxon>
        <taxon>Plasmodium</taxon>
        <taxon>Plasmodium (Plasmodium)</taxon>
    </lineage>
</organism>
<keyword evidence="1" id="KW-1133">Transmembrane helix</keyword>
<dbReference type="Proteomes" id="UP000078550">
    <property type="component" value="Unassembled WGS sequence"/>
</dbReference>
<evidence type="ECO:0000313" key="5">
    <source>
        <dbReference type="Proteomes" id="UP000078555"/>
    </source>
</evidence>
<dbReference type="Proteomes" id="UP000078555">
    <property type="component" value="Unassembled WGS sequence"/>
</dbReference>
<reference evidence="4 5" key="2">
    <citation type="submission" date="2016-05" db="EMBL/GenBank/DDBJ databases">
        <authorList>
            <person name="Naeem Raeece"/>
        </authorList>
    </citation>
    <scope>NUCLEOTIDE SEQUENCE [LARGE SCALE GENOMIC DNA]</scope>
</reference>
<reference evidence="2" key="1">
    <citation type="submission" date="2016-05" db="EMBL/GenBank/DDBJ databases">
        <authorList>
            <person name="Lavstsen T."/>
            <person name="Jespersen J.S."/>
        </authorList>
    </citation>
    <scope>NUCLEOTIDE SEQUENCE [LARGE SCALE GENOMIC DNA]</scope>
</reference>
<dbReference type="AlphaFoldDB" id="A0A1A8YPN8"/>
<dbReference type="EMBL" id="FLRD01000057">
    <property type="protein sequence ID" value="SBT33519.1"/>
    <property type="molecule type" value="Genomic_DNA"/>
</dbReference>
<evidence type="ECO:0000313" key="3">
    <source>
        <dbReference type="EMBL" id="SBT33957.1"/>
    </source>
</evidence>
<dbReference type="EMBL" id="FLRE01000068">
    <property type="protein sequence ID" value="SBT33957.1"/>
    <property type="molecule type" value="Genomic_DNA"/>
</dbReference>
<keyword evidence="5" id="KW-1185">Reference proteome</keyword>
<feature type="transmembrane region" description="Helical" evidence="1">
    <location>
        <begin position="78"/>
        <end position="97"/>
    </location>
</feature>
<evidence type="ECO:0000313" key="2">
    <source>
        <dbReference type="EMBL" id="SBT33519.1"/>
    </source>
</evidence>
<evidence type="ECO:0000313" key="4">
    <source>
        <dbReference type="Proteomes" id="UP000078550"/>
    </source>
</evidence>
<sequence length="100" mass="11647">MGILPPVKTWCAKRALSSNTSYFAMPTLQFAAPHFATPQFGTRQFYFFPVHANVCYCQCTFILKGMQKIIPRYKRPKFIRWPITNIVTTCTTILLFFQEN</sequence>
<keyword evidence="1" id="KW-0812">Transmembrane</keyword>
<proteinExistence type="predicted"/>